<evidence type="ECO:0000256" key="8">
    <source>
        <dbReference type="ARBA" id="ARBA00023125"/>
    </source>
</evidence>
<reference evidence="19" key="1">
    <citation type="journal article" date="2019" name="Int. J. Syst. Evol. Microbiol.">
        <title>The Global Catalogue of Microorganisms (GCM) 10K type strain sequencing project: providing services to taxonomists for standard genome sequencing and annotation.</title>
        <authorList>
            <consortium name="The Broad Institute Genomics Platform"/>
            <consortium name="The Broad Institute Genome Sequencing Center for Infectious Disease"/>
            <person name="Wu L."/>
            <person name="Ma J."/>
        </authorList>
    </citation>
    <scope>NUCLEOTIDE SEQUENCE [LARGE SCALE GENOMIC DNA]</scope>
    <source>
        <strain evidence="19">CCUG 62221</strain>
    </source>
</reference>
<dbReference type="CDD" id="cd04488">
    <property type="entry name" value="RecG_wedge_OBF"/>
    <property type="match status" value="1"/>
</dbReference>
<dbReference type="PANTHER" id="PTHR47964:SF1">
    <property type="entry name" value="ATP-DEPENDENT DNA HELICASE HOMOLOG RECG, CHLOROPLASTIC"/>
    <property type="match status" value="1"/>
</dbReference>
<dbReference type="SMART" id="SM00487">
    <property type="entry name" value="DEXDc"/>
    <property type="match status" value="1"/>
</dbReference>
<dbReference type="Gene3D" id="3.40.50.300">
    <property type="entry name" value="P-loop containing nucleotide triphosphate hydrolases"/>
    <property type="match status" value="2"/>
</dbReference>
<dbReference type="RefSeq" id="WP_386809347.1">
    <property type="nucleotide sequence ID" value="NZ_JBHTMV010000004.1"/>
</dbReference>
<dbReference type="Pfam" id="PF00270">
    <property type="entry name" value="DEAD"/>
    <property type="match status" value="1"/>
</dbReference>
<dbReference type="InterPro" id="IPR011545">
    <property type="entry name" value="DEAD/DEAH_box_helicase_dom"/>
</dbReference>
<dbReference type="EMBL" id="JBHTMV010000004">
    <property type="protein sequence ID" value="MFD1294155.1"/>
    <property type="molecule type" value="Genomic_DNA"/>
</dbReference>
<comment type="catalytic activity">
    <reaction evidence="12 15">
        <text>Couples ATP hydrolysis with the unwinding of duplex DNA by translocating in the 3'-5' direction.</text>
        <dbReference type="EC" id="5.6.2.4"/>
    </reaction>
</comment>
<accession>A0ABW3WP24</accession>
<dbReference type="Pfam" id="PF00271">
    <property type="entry name" value="Helicase_C"/>
    <property type="match status" value="1"/>
</dbReference>
<keyword evidence="19" id="KW-1185">Reference proteome</keyword>
<keyword evidence="10 15" id="KW-0234">DNA repair</keyword>
<keyword evidence="8" id="KW-0238">DNA-binding</keyword>
<dbReference type="InterPro" id="IPR014001">
    <property type="entry name" value="Helicase_ATP-bd"/>
</dbReference>
<evidence type="ECO:0000313" key="18">
    <source>
        <dbReference type="EMBL" id="MFD1294155.1"/>
    </source>
</evidence>
<dbReference type="EC" id="5.6.2.4" evidence="13 15"/>
<keyword evidence="6 15" id="KW-0347">Helicase</keyword>
<keyword evidence="7 15" id="KW-0067">ATP-binding</keyword>
<gene>
    <name evidence="18" type="primary">recG</name>
    <name evidence="18" type="ORF">ACFQ5N_09940</name>
</gene>
<comment type="caution">
    <text evidence="18">The sequence shown here is derived from an EMBL/GenBank/DDBJ whole genome shotgun (WGS) entry which is preliminary data.</text>
</comment>
<feature type="domain" description="Helicase ATP-binding" evidence="16">
    <location>
        <begin position="285"/>
        <end position="447"/>
    </location>
</feature>
<evidence type="ECO:0000259" key="16">
    <source>
        <dbReference type="PROSITE" id="PS51192"/>
    </source>
</evidence>
<evidence type="ECO:0000256" key="7">
    <source>
        <dbReference type="ARBA" id="ARBA00022840"/>
    </source>
</evidence>
<dbReference type="PROSITE" id="PS51192">
    <property type="entry name" value="HELICASE_ATP_BIND_1"/>
    <property type="match status" value="1"/>
</dbReference>
<dbReference type="InterPro" id="IPR012340">
    <property type="entry name" value="NA-bd_OB-fold"/>
</dbReference>
<dbReference type="SMART" id="SM00490">
    <property type="entry name" value="HELICc"/>
    <property type="match status" value="1"/>
</dbReference>
<dbReference type="GO" id="GO:0003678">
    <property type="term" value="F:DNA helicase activity"/>
    <property type="evidence" value="ECO:0007669"/>
    <property type="project" value="UniProtKB-EC"/>
</dbReference>
<dbReference type="NCBIfam" id="NF008168">
    <property type="entry name" value="PRK10917.2-2"/>
    <property type="match status" value="1"/>
</dbReference>
<dbReference type="GO" id="GO:0016787">
    <property type="term" value="F:hydrolase activity"/>
    <property type="evidence" value="ECO:0007669"/>
    <property type="project" value="UniProtKB-KW"/>
</dbReference>
<dbReference type="InterPro" id="IPR033454">
    <property type="entry name" value="RecG_wedge"/>
</dbReference>
<evidence type="ECO:0000256" key="15">
    <source>
        <dbReference type="RuleBase" id="RU363016"/>
    </source>
</evidence>
<sequence length="701" mass="79526">MSVHTLNTSISYLKGVGPSRADLLKSELGIYTFEDLLNFFPNRYIDRTQFFKINQLQQNAAEIQVLGKITSIKTVQQKRGSRLVATFKDDTGFMELVWFRGAKWIKDALKLNTPYVIFGKTTSFNGLFSMPHPEMELLADYKKNLRTAMQPVYPSTEKLTNKGITNRIISKMIQNLFEEVHGRFGETLSDAIIQQLQFISKSEALLNIHFPKNQSLLTKAERRLKFEELFFIQLQLIRKKLIRKSKIKGYNFSVVGNYFNNFYKNKLPFDLTNAQKRVLKEIRKDIGSNAQMNRLLQGDVGSGKTIVALLTMLIALDNGFQAALMAPTEILATQHYNSLVELLTGMDVNIQLLTGSVKTKQRKIIHEQLESGELHILIGTHALIEDKVKFKNLGIAIIDEQHRFGVEQRSKLWRKNELPPHILVMTATPIPRTLAMSVYGDLDISVIDELPPGRKEVKTAHRYDANRLSVFKFIRDEIDKGRQVYVVYPLINESEAMDYKDLMDGYESISREFPTPKYQISIVHGKMKPDDKEYEMQRFVKGDTQIMVATTVIEVGVNIPNASVMVIESAERFGLSQLHQLRGRVGRGAEQSYCILMTSFKLSADAKTRLKTMVDTSDGFKIAEVDLKLRGPGNLMGTQQSGVLNLKIADIVKDAAVLKMARSMAVDVLTTDPVLSLPENARIKTAYQKISKNSTIWQNIS</sequence>
<evidence type="ECO:0000256" key="3">
    <source>
        <dbReference type="ARBA" id="ARBA00022741"/>
    </source>
</evidence>
<dbReference type="Gene3D" id="2.40.50.140">
    <property type="entry name" value="Nucleic acid-binding proteins"/>
    <property type="match status" value="1"/>
</dbReference>
<evidence type="ECO:0000256" key="6">
    <source>
        <dbReference type="ARBA" id="ARBA00022806"/>
    </source>
</evidence>
<dbReference type="InterPro" id="IPR047112">
    <property type="entry name" value="RecG/Mfd"/>
</dbReference>
<evidence type="ECO:0000313" key="19">
    <source>
        <dbReference type="Proteomes" id="UP001597241"/>
    </source>
</evidence>
<dbReference type="NCBIfam" id="NF008165">
    <property type="entry name" value="PRK10917.1-3"/>
    <property type="match status" value="1"/>
</dbReference>
<evidence type="ECO:0000256" key="4">
    <source>
        <dbReference type="ARBA" id="ARBA00022763"/>
    </source>
</evidence>
<dbReference type="SUPFAM" id="SSF50249">
    <property type="entry name" value="Nucleic acid-binding proteins"/>
    <property type="match status" value="1"/>
</dbReference>
<name>A0ABW3WP24_9FLAO</name>
<dbReference type="PANTHER" id="PTHR47964">
    <property type="entry name" value="ATP-DEPENDENT DNA HELICASE HOMOLOG RECG, CHLOROPLASTIC"/>
    <property type="match status" value="1"/>
</dbReference>
<keyword evidence="3 15" id="KW-0547">Nucleotide-binding</keyword>
<proteinExistence type="inferred from homology"/>
<evidence type="ECO:0000256" key="5">
    <source>
        <dbReference type="ARBA" id="ARBA00022801"/>
    </source>
</evidence>
<feature type="domain" description="Helicase C-terminal" evidence="17">
    <location>
        <begin position="466"/>
        <end position="633"/>
    </location>
</feature>
<evidence type="ECO:0000259" key="17">
    <source>
        <dbReference type="PROSITE" id="PS51194"/>
    </source>
</evidence>
<evidence type="ECO:0000256" key="14">
    <source>
        <dbReference type="ARBA" id="ARBA00048988"/>
    </source>
</evidence>
<evidence type="ECO:0000256" key="13">
    <source>
        <dbReference type="ARBA" id="ARBA00034808"/>
    </source>
</evidence>
<keyword evidence="9 15" id="KW-0233">DNA recombination</keyword>
<evidence type="ECO:0000256" key="12">
    <source>
        <dbReference type="ARBA" id="ARBA00034617"/>
    </source>
</evidence>
<keyword evidence="11" id="KW-0413">Isomerase</keyword>
<dbReference type="NCBIfam" id="TIGR00643">
    <property type="entry name" value="recG"/>
    <property type="match status" value="1"/>
</dbReference>
<dbReference type="Pfam" id="PF19833">
    <property type="entry name" value="RecG_dom3_C"/>
    <property type="match status" value="1"/>
</dbReference>
<comment type="similarity">
    <text evidence="1 15">Belongs to the helicase family. RecG subfamily.</text>
</comment>
<dbReference type="Proteomes" id="UP001597241">
    <property type="component" value="Unassembled WGS sequence"/>
</dbReference>
<evidence type="ECO:0000256" key="10">
    <source>
        <dbReference type="ARBA" id="ARBA00023204"/>
    </source>
</evidence>
<evidence type="ECO:0000256" key="11">
    <source>
        <dbReference type="ARBA" id="ARBA00023235"/>
    </source>
</evidence>
<evidence type="ECO:0000256" key="1">
    <source>
        <dbReference type="ARBA" id="ARBA00007504"/>
    </source>
</evidence>
<evidence type="ECO:0000256" key="2">
    <source>
        <dbReference type="ARBA" id="ARBA00017846"/>
    </source>
</evidence>
<comment type="catalytic activity">
    <reaction evidence="14 15">
        <text>ATP + H2O = ADP + phosphate + H(+)</text>
        <dbReference type="Rhea" id="RHEA:13065"/>
        <dbReference type="ChEBI" id="CHEBI:15377"/>
        <dbReference type="ChEBI" id="CHEBI:15378"/>
        <dbReference type="ChEBI" id="CHEBI:30616"/>
        <dbReference type="ChEBI" id="CHEBI:43474"/>
        <dbReference type="ChEBI" id="CHEBI:456216"/>
        <dbReference type="EC" id="5.6.2.4"/>
    </reaction>
</comment>
<evidence type="ECO:0000256" key="9">
    <source>
        <dbReference type="ARBA" id="ARBA00023172"/>
    </source>
</evidence>
<dbReference type="SUPFAM" id="SSF52540">
    <property type="entry name" value="P-loop containing nucleoside triphosphate hydrolases"/>
    <property type="match status" value="2"/>
</dbReference>
<protein>
    <recommendedName>
        <fullName evidence="2 15">ATP-dependent DNA helicase RecG</fullName>
        <ecNumber evidence="13 15">5.6.2.4</ecNumber>
    </recommendedName>
</protein>
<dbReference type="InterPro" id="IPR004609">
    <property type="entry name" value="ATP-dep_DNA_helicase_RecG"/>
</dbReference>
<dbReference type="PROSITE" id="PS51194">
    <property type="entry name" value="HELICASE_CTER"/>
    <property type="match status" value="1"/>
</dbReference>
<dbReference type="Pfam" id="PF17191">
    <property type="entry name" value="RecG_wedge"/>
    <property type="match status" value="1"/>
</dbReference>
<keyword evidence="4 15" id="KW-0227">DNA damage</keyword>
<dbReference type="InterPro" id="IPR001650">
    <property type="entry name" value="Helicase_C-like"/>
</dbReference>
<dbReference type="CDD" id="cd17992">
    <property type="entry name" value="DEXHc_RecG"/>
    <property type="match status" value="1"/>
</dbReference>
<organism evidence="18 19">
    <name type="scientific">Lutibacter holmesii</name>
    <dbReference type="NCBI Taxonomy" id="1137985"/>
    <lineage>
        <taxon>Bacteria</taxon>
        <taxon>Pseudomonadati</taxon>
        <taxon>Bacteroidota</taxon>
        <taxon>Flavobacteriia</taxon>
        <taxon>Flavobacteriales</taxon>
        <taxon>Flavobacteriaceae</taxon>
        <taxon>Lutibacter</taxon>
    </lineage>
</organism>
<dbReference type="InterPro" id="IPR045562">
    <property type="entry name" value="RecG_dom3_C"/>
</dbReference>
<comment type="function">
    <text evidence="15">Plays a critical role in recombination and DNA repair. Helps process Holliday junction intermediates to mature products by catalyzing branch migration. Has replication fork regression activity, unwinds stalled or blocked replication forks to make a HJ that can be resolved. Has a DNA unwinding activity characteristic of a DNA helicase with 3'-5' polarity.</text>
</comment>
<dbReference type="InterPro" id="IPR027417">
    <property type="entry name" value="P-loop_NTPase"/>
</dbReference>
<keyword evidence="5 15" id="KW-0378">Hydrolase</keyword>